<dbReference type="SUPFAM" id="SSF56574">
    <property type="entry name" value="Serpins"/>
    <property type="match status" value="1"/>
</dbReference>
<dbReference type="RefSeq" id="WP_216951396.1">
    <property type="nucleotide sequence ID" value="NZ_CP181424.1"/>
</dbReference>
<dbReference type="Proteomes" id="UP000186631">
    <property type="component" value="Unassembled WGS sequence"/>
</dbReference>
<feature type="domain" description="Serpin" evidence="2">
    <location>
        <begin position="52"/>
        <end position="412"/>
    </location>
</feature>
<dbReference type="PROSITE" id="PS51257">
    <property type="entry name" value="PROKAR_LIPOPROTEIN"/>
    <property type="match status" value="1"/>
</dbReference>
<dbReference type="InterPro" id="IPR036186">
    <property type="entry name" value="Serpin_sf"/>
</dbReference>
<sequence>MKNFLLFATGISFCIFISCQQTSSHKPFVELSSLELSEEEMPMVSISNDFACSFFQKMNEQEKGQSFFISPLSAQFNLGMVANGASGETLQEIESVLSASGSKLQSINSYFLKLMNNLPQLDSMTIFQSANSIWIHDESPIKATFQQINQKYFLAETQNLDFSDPKSTDIINQWTKEQTQGRISKILDQTMGNCILINTLFFKSGWIFPFDPAETRQENFYPVSGKKHPVSMMHLSDQWFAFHKAELFEMATLPYGNDSYAMTVILPKKGVSIDSCIATFSEANWKAWLSASDSISCMLDLKLPSIKLDYKSNIIPIFQKMGIHDAFNANCADFSRMTDMPAYISEIEQFTRLEVTETGTVAAAATITNVVFESEIVPEITPYPFHVNRPFLLVIHENKTGLILFMGKMMDIL</sequence>
<organism evidence="3 4">
    <name type="scientific">Phocaeicola vulgatus</name>
    <name type="common">Bacteroides vulgatus</name>
    <dbReference type="NCBI Taxonomy" id="821"/>
    <lineage>
        <taxon>Bacteria</taxon>
        <taxon>Pseudomonadati</taxon>
        <taxon>Bacteroidota</taxon>
        <taxon>Bacteroidia</taxon>
        <taxon>Bacteroidales</taxon>
        <taxon>Bacteroidaceae</taxon>
        <taxon>Phocaeicola</taxon>
    </lineage>
</organism>
<dbReference type="InterPro" id="IPR042185">
    <property type="entry name" value="Serpin_sf_2"/>
</dbReference>
<dbReference type="InterPro" id="IPR000215">
    <property type="entry name" value="Serpin_fam"/>
</dbReference>
<dbReference type="Pfam" id="PF00079">
    <property type="entry name" value="Serpin"/>
    <property type="match status" value="1"/>
</dbReference>
<dbReference type="CDD" id="cd19588">
    <property type="entry name" value="serpin_miropin-like"/>
    <property type="match status" value="1"/>
</dbReference>
<dbReference type="InterPro" id="IPR023795">
    <property type="entry name" value="Serpin_CS"/>
</dbReference>
<accession>A0A1Q6JDL1</accession>
<dbReference type="Gene3D" id="3.30.497.10">
    <property type="entry name" value="Antithrombin, subunit I, domain 2"/>
    <property type="match status" value="1"/>
</dbReference>
<evidence type="ECO:0000313" key="3">
    <source>
        <dbReference type="EMBL" id="OKZ51199.1"/>
    </source>
</evidence>
<evidence type="ECO:0000256" key="1">
    <source>
        <dbReference type="RuleBase" id="RU000411"/>
    </source>
</evidence>
<dbReference type="InterPro" id="IPR023796">
    <property type="entry name" value="Serpin_dom"/>
</dbReference>
<dbReference type="SMART" id="SM00093">
    <property type="entry name" value="SERPIN"/>
    <property type="match status" value="1"/>
</dbReference>
<dbReference type="Gene3D" id="2.30.39.10">
    <property type="entry name" value="Alpha-1-antitrypsin, domain 1"/>
    <property type="match status" value="1"/>
</dbReference>
<dbReference type="GO" id="GO:0004867">
    <property type="term" value="F:serine-type endopeptidase inhibitor activity"/>
    <property type="evidence" value="ECO:0007669"/>
    <property type="project" value="InterPro"/>
</dbReference>
<protein>
    <submittedName>
        <fullName evidence="3">Peptidase inhibitor</fullName>
    </submittedName>
</protein>
<reference evidence="3 4" key="1">
    <citation type="journal article" date="2016" name="Nat. Biotechnol.">
        <title>Measurement of bacterial replication rates in microbial communities.</title>
        <authorList>
            <person name="Brown C.T."/>
            <person name="Olm M.R."/>
            <person name="Thomas B.C."/>
            <person name="Banfield J.F."/>
        </authorList>
    </citation>
    <scope>NUCLEOTIDE SEQUENCE [LARGE SCALE GENOMIC DNA]</scope>
    <source>
        <strain evidence="3">42_262</strain>
    </source>
</reference>
<dbReference type="AlphaFoldDB" id="A0A1Q6JDL1"/>
<gene>
    <name evidence="3" type="ORF">BHV80_06195</name>
</gene>
<comment type="caution">
    <text evidence="3">The sequence shown here is derived from an EMBL/GenBank/DDBJ whole genome shotgun (WGS) entry which is preliminary data.</text>
</comment>
<dbReference type="PROSITE" id="PS00284">
    <property type="entry name" value="SERPIN"/>
    <property type="match status" value="1"/>
</dbReference>
<comment type="similarity">
    <text evidence="1">Belongs to the serpin family.</text>
</comment>
<name>A0A1Q6JDL1_PHOVU</name>
<dbReference type="Gene3D" id="2.10.310.10">
    <property type="entry name" value="Serpins superfamily"/>
    <property type="match status" value="1"/>
</dbReference>
<dbReference type="EMBL" id="MNQV01000141">
    <property type="protein sequence ID" value="OKZ51199.1"/>
    <property type="molecule type" value="Genomic_DNA"/>
</dbReference>
<proteinExistence type="inferred from homology"/>
<dbReference type="InterPro" id="IPR042178">
    <property type="entry name" value="Serpin_sf_1"/>
</dbReference>
<evidence type="ECO:0000313" key="4">
    <source>
        <dbReference type="Proteomes" id="UP000186631"/>
    </source>
</evidence>
<dbReference type="PANTHER" id="PTHR11461:SF211">
    <property type="entry name" value="GH10112P-RELATED"/>
    <property type="match status" value="1"/>
</dbReference>
<evidence type="ECO:0000259" key="2">
    <source>
        <dbReference type="SMART" id="SM00093"/>
    </source>
</evidence>
<dbReference type="GO" id="GO:0005615">
    <property type="term" value="C:extracellular space"/>
    <property type="evidence" value="ECO:0007669"/>
    <property type="project" value="InterPro"/>
</dbReference>
<dbReference type="PANTHER" id="PTHR11461">
    <property type="entry name" value="SERINE PROTEASE INHIBITOR, SERPIN"/>
    <property type="match status" value="1"/>
</dbReference>